<keyword evidence="2" id="KW-1185">Reference proteome</keyword>
<reference evidence="1 2" key="2">
    <citation type="submission" date="2020-03" db="EMBL/GenBank/DDBJ databases">
        <title>Campylobacter portucalensis sp. nov., a new species of Campylobacter isolated from the reproductive tract of bulls.</title>
        <authorList>
            <person name="Silva M.F."/>
            <person name="Pereira G."/>
            <person name="Carneiro C."/>
            <person name="Hemphill A."/>
            <person name="Mateus L."/>
            <person name="Lopes-Da-Costa L."/>
            <person name="Silva E."/>
        </authorList>
    </citation>
    <scope>NUCLEOTIDE SEQUENCE [LARGE SCALE GENOMIC DNA]</scope>
    <source>
        <strain evidence="1 2">FMV-PI01</strain>
    </source>
</reference>
<gene>
    <name evidence="1" type="ORF">F1B92_04540</name>
</gene>
<organism evidence="1 2">
    <name type="scientific">Campylobacter portucalensis</name>
    <dbReference type="NCBI Taxonomy" id="2608384"/>
    <lineage>
        <taxon>Bacteria</taxon>
        <taxon>Pseudomonadati</taxon>
        <taxon>Campylobacterota</taxon>
        <taxon>Epsilonproteobacteria</taxon>
        <taxon>Campylobacterales</taxon>
        <taxon>Campylobacteraceae</taxon>
        <taxon>Campylobacter</taxon>
    </lineage>
</organism>
<dbReference type="Proteomes" id="UP000476338">
    <property type="component" value="Unassembled WGS sequence"/>
</dbReference>
<proteinExistence type="predicted"/>
<dbReference type="EMBL" id="VWSJ01000012">
    <property type="protein sequence ID" value="MSN96448.1"/>
    <property type="molecule type" value="Genomic_DNA"/>
</dbReference>
<sequence>MTEKQRAFRNSLLTKIHTHSFYKGAIQNLAWEEFLKNSFGVESSKFLSIKELISLIDLMDGKEVNLNKPDYKGRRAINSEISTKKQIVKALSLKDELGWSNGKWRTFVLKYTDKMLWNDKMINSLTKKELTTIISIMQKIKSWREKN</sequence>
<dbReference type="AlphaFoldDB" id="A0A6L5WGY2"/>
<accession>A0A6L5WGY2</accession>
<dbReference type="Pfam" id="PF06252">
    <property type="entry name" value="GemA"/>
    <property type="match status" value="1"/>
</dbReference>
<protein>
    <submittedName>
        <fullName evidence="1">DUF1018 domain-containing protein</fullName>
    </submittedName>
</protein>
<reference evidence="1 2" key="1">
    <citation type="submission" date="2019-09" db="EMBL/GenBank/DDBJ databases">
        <authorList>
            <person name="Silva M."/>
            <person name="Pereira G."/>
            <person name="Lopes-Da-Costa L."/>
            <person name="Silva E."/>
        </authorList>
    </citation>
    <scope>NUCLEOTIDE SEQUENCE [LARGE SCALE GENOMIC DNA]</scope>
    <source>
        <strain evidence="1 2">FMV-PI01</strain>
    </source>
</reference>
<dbReference type="RefSeq" id="WP_154570720.1">
    <property type="nucleotide sequence ID" value="NZ_VWSJ01000012.1"/>
</dbReference>
<name>A0A6L5WGY2_9BACT</name>
<comment type="caution">
    <text evidence="1">The sequence shown here is derived from an EMBL/GenBank/DDBJ whole genome shotgun (WGS) entry which is preliminary data.</text>
</comment>
<evidence type="ECO:0000313" key="2">
    <source>
        <dbReference type="Proteomes" id="UP000476338"/>
    </source>
</evidence>
<evidence type="ECO:0000313" key="1">
    <source>
        <dbReference type="EMBL" id="MSN96448.1"/>
    </source>
</evidence>
<dbReference type="InterPro" id="IPR009363">
    <property type="entry name" value="Phage_Mu_Gp16"/>
</dbReference>